<dbReference type="Proteomes" id="UP000682739">
    <property type="component" value="Chromosome"/>
</dbReference>
<dbReference type="KEGG" id="psym:J1N51_00235"/>
<feature type="active site" evidence="12">
    <location>
        <position position="113"/>
    </location>
</feature>
<dbReference type="InterPro" id="IPR013747">
    <property type="entry name" value="ACP_syn_III_C"/>
</dbReference>
<comment type="subcellular location">
    <subcellularLocation>
        <location evidence="12">Cytoplasm</location>
    </subcellularLocation>
</comment>
<feature type="region of interest" description="ACP-binding" evidence="12">
    <location>
        <begin position="248"/>
        <end position="252"/>
    </location>
</feature>
<proteinExistence type="inferred from homology"/>
<dbReference type="RefSeq" id="WP_208832018.1">
    <property type="nucleotide sequence ID" value="NZ_CP072110.1"/>
</dbReference>
<comment type="similarity">
    <text evidence="2 12">Belongs to the thiolase-like superfamily. FabH family.</text>
</comment>
<evidence type="ECO:0000256" key="5">
    <source>
        <dbReference type="ARBA" id="ARBA00022679"/>
    </source>
</evidence>
<keyword evidence="5 12" id="KW-0808">Transferase</keyword>
<evidence type="ECO:0000256" key="4">
    <source>
        <dbReference type="ARBA" id="ARBA00022516"/>
    </source>
</evidence>
<evidence type="ECO:0000313" key="16">
    <source>
        <dbReference type="Proteomes" id="UP000682739"/>
    </source>
</evidence>
<dbReference type="GO" id="GO:0033818">
    <property type="term" value="F:beta-ketoacyl-acyl-carrier-protein synthase III activity"/>
    <property type="evidence" value="ECO:0007669"/>
    <property type="project" value="UniProtKB-UniRule"/>
</dbReference>
<dbReference type="Pfam" id="PF08545">
    <property type="entry name" value="ACP_syn_III"/>
    <property type="match status" value="1"/>
</dbReference>
<dbReference type="HAMAP" id="MF_01815">
    <property type="entry name" value="FabH"/>
    <property type="match status" value="1"/>
</dbReference>
<evidence type="ECO:0000256" key="9">
    <source>
        <dbReference type="ARBA" id="ARBA00023268"/>
    </source>
</evidence>
<dbReference type="CDD" id="cd00830">
    <property type="entry name" value="KAS_III"/>
    <property type="match status" value="1"/>
</dbReference>
<evidence type="ECO:0000313" key="15">
    <source>
        <dbReference type="EMBL" id="QTH63963.1"/>
    </source>
</evidence>
<evidence type="ECO:0000259" key="14">
    <source>
        <dbReference type="Pfam" id="PF08545"/>
    </source>
</evidence>
<name>A0A975DBM7_9GAMM</name>
<dbReference type="AlphaFoldDB" id="A0A975DBM7"/>
<comment type="subunit">
    <text evidence="12">Homodimer.</text>
</comment>
<gene>
    <name evidence="12" type="primary">fabH</name>
    <name evidence="15" type="ORF">J1N51_00235</name>
</gene>
<dbReference type="EC" id="2.3.1.180" evidence="3 12"/>
<dbReference type="InterPro" id="IPR004655">
    <property type="entry name" value="FabH"/>
</dbReference>
<evidence type="ECO:0000256" key="1">
    <source>
        <dbReference type="ARBA" id="ARBA00005194"/>
    </source>
</evidence>
<dbReference type="SUPFAM" id="SSF53901">
    <property type="entry name" value="Thiolase-like"/>
    <property type="match status" value="1"/>
</dbReference>
<dbReference type="PANTHER" id="PTHR43091:SF1">
    <property type="entry name" value="BETA-KETOACYL-[ACYL-CARRIER-PROTEIN] SYNTHASE III, CHLOROPLASTIC"/>
    <property type="match status" value="1"/>
</dbReference>
<dbReference type="FunFam" id="3.40.47.10:FF:000004">
    <property type="entry name" value="3-oxoacyl-[acyl-carrier-protein] synthase 3"/>
    <property type="match status" value="1"/>
</dbReference>
<comment type="function">
    <text evidence="12">Catalyzes the condensation reaction of fatty acid synthesis by the addition to an acyl acceptor of two carbons from malonyl-ACP. Catalyzes the first condensation reaction which initiates fatty acid synthesis and may therefore play a role in governing the total rate of fatty acid production. Possesses both acetoacetyl-ACP synthase and acetyl transacylase activities. Its substrate specificity determines the biosynthesis of branched-chain and/or straight-chain of fatty acids.</text>
</comment>
<evidence type="ECO:0000256" key="6">
    <source>
        <dbReference type="ARBA" id="ARBA00022832"/>
    </source>
</evidence>
<evidence type="ECO:0000256" key="11">
    <source>
        <dbReference type="ARBA" id="ARBA00051096"/>
    </source>
</evidence>
<dbReference type="PANTHER" id="PTHR43091">
    <property type="entry name" value="3-OXOACYL-[ACYL-CARRIER-PROTEIN] SYNTHASE"/>
    <property type="match status" value="1"/>
</dbReference>
<dbReference type="GO" id="GO:0005737">
    <property type="term" value="C:cytoplasm"/>
    <property type="evidence" value="ECO:0007669"/>
    <property type="project" value="UniProtKB-SubCell"/>
</dbReference>
<keyword evidence="7 12" id="KW-0443">Lipid metabolism</keyword>
<accession>A0A975DBM7</accession>
<evidence type="ECO:0000256" key="8">
    <source>
        <dbReference type="ARBA" id="ARBA00023160"/>
    </source>
</evidence>
<keyword evidence="4 12" id="KW-0444">Lipid biosynthesis</keyword>
<evidence type="ECO:0000256" key="3">
    <source>
        <dbReference type="ARBA" id="ARBA00012333"/>
    </source>
</evidence>
<keyword evidence="12" id="KW-0963">Cytoplasm</keyword>
<comment type="domain">
    <text evidence="12">The last Arg residue of the ACP-binding site is essential for the weak association between ACP/AcpP and FabH.</text>
</comment>
<feature type="active site" evidence="12">
    <location>
        <position position="277"/>
    </location>
</feature>
<feature type="domain" description="Beta-ketoacyl-[acyl-carrier-protein] synthase III C-terminal" evidence="13">
    <location>
        <begin position="231"/>
        <end position="320"/>
    </location>
</feature>
<reference evidence="15" key="1">
    <citation type="submission" date="2021-03" db="EMBL/GenBank/DDBJ databases">
        <title>Description of Psychrosphaera ytuae sp. nov. isolated from deep sea sediment of South China Sea.</title>
        <authorList>
            <person name="Zhang J."/>
            <person name="Xu X.-D."/>
        </authorList>
    </citation>
    <scope>NUCLEOTIDE SEQUENCE</scope>
    <source>
        <strain evidence="15">MTZ26</strain>
    </source>
</reference>
<evidence type="ECO:0000256" key="10">
    <source>
        <dbReference type="ARBA" id="ARBA00023315"/>
    </source>
</evidence>
<keyword evidence="9 12" id="KW-0511">Multifunctional enzyme</keyword>
<organism evidence="15 16">
    <name type="scientific">Psychrosphaera ytuae</name>
    <dbReference type="NCBI Taxonomy" id="2820710"/>
    <lineage>
        <taxon>Bacteria</taxon>
        <taxon>Pseudomonadati</taxon>
        <taxon>Pseudomonadota</taxon>
        <taxon>Gammaproteobacteria</taxon>
        <taxon>Alteromonadales</taxon>
        <taxon>Pseudoalteromonadaceae</taxon>
        <taxon>Psychrosphaera</taxon>
    </lineage>
</organism>
<keyword evidence="8 12" id="KW-0275">Fatty acid biosynthesis</keyword>
<dbReference type="NCBIfam" id="TIGR00747">
    <property type="entry name" value="fabH"/>
    <property type="match status" value="1"/>
</dbReference>
<evidence type="ECO:0000256" key="12">
    <source>
        <dbReference type="HAMAP-Rule" id="MF_01815"/>
    </source>
</evidence>
<dbReference type="NCBIfam" id="NF006829">
    <property type="entry name" value="PRK09352.1"/>
    <property type="match status" value="1"/>
</dbReference>
<feature type="active site" evidence="12">
    <location>
        <position position="247"/>
    </location>
</feature>
<protein>
    <recommendedName>
        <fullName evidence="3 12">Beta-ketoacyl-[acyl-carrier-protein] synthase III</fullName>
        <shortName evidence="12">Beta-ketoacyl-ACP synthase III</shortName>
        <shortName evidence="12">KAS III</shortName>
        <ecNumber evidence="3 12">2.3.1.180</ecNumber>
    </recommendedName>
    <alternativeName>
        <fullName evidence="12">3-oxoacyl-[acyl-carrier-protein] synthase 3</fullName>
    </alternativeName>
    <alternativeName>
        <fullName evidence="12">3-oxoacyl-[acyl-carrier-protein] synthase III</fullName>
    </alternativeName>
</protein>
<comment type="catalytic activity">
    <reaction evidence="11">
        <text>malonyl-[ACP] + acetyl-CoA + H(+) = 3-oxobutanoyl-[ACP] + CO2 + CoA</text>
        <dbReference type="Rhea" id="RHEA:12080"/>
        <dbReference type="Rhea" id="RHEA-COMP:9623"/>
        <dbReference type="Rhea" id="RHEA-COMP:9625"/>
        <dbReference type="ChEBI" id="CHEBI:15378"/>
        <dbReference type="ChEBI" id="CHEBI:16526"/>
        <dbReference type="ChEBI" id="CHEBI:57287"/>
        <dbReference type="ChEBI" id="CHEBI:57288"/>
        <dbReference type="ChEBI" id="CHEBI:78449"/>
        <dbReference type="ChEBI" id="CHEBI:78450"/>
        <dbReference type="EC" id="2.3.1.180"/>
    </reaction>
    <physiologicalReaction direction="left-to-right" evidence="11">
        <dbReference type="Rhea" id="RHEA:12081"/>
    </physiologicalReaction>
</comment>
<evidence type="ECO:0000259" key="13">
    <source>
        <dbReference type="Pfam" id="PF08541"/>
    </source>
</evidence>
<evidence type="ECO:0000256" key="2">
    <source>
        <dbReference type="ARBA" id="ARBA00008642"/>
    </source>
</evidence>
<dbReference type="InterPro" id="IPR016039">
    <property type="entry name" value="Thiolase-like"/>
</dbReference>
<dbReference type="InterPro" id="IPR013751">
    <property type="entry name" value="ACP_syn_III_N"/>
</dbReference>
<comment type="pathway">
    <text evidence="1 12">Lipid metabolism; fatty acid biosynthesis.</text>
</comment>
<keyword evidence="6 12" id="KW-0276">Fatty acid metabolism</keyword>
<dbReference type="Gene3D" id="3.40.47.10">
    <property type="match status" value="1"/>
</dbReference>
<keyword evidence="16" id="KW-1185">Reference proteome</keyword>
<sequence>MYSRIIGTGSYFPPQVRTNKDLEKMVDTSDEWITERTGIKERRIMDSSDTVSSMSTKAARKALEMAGVDASSIDLVIVGTTSHARAFPSAGCEVQRDLGIPSGVPAFDVAAACSGFCYALSIADTYIKAGTAKRALVIGADCLSHLMDPQDRKTIVLFGDGAGAVLIEATEEPGILSTHIHADGNASELLKAEMPVRGNEASVFEAWGHMEGNQVFKVAVTKLSEVVETTLKHNNIEKSDVDWLIPHQANMRIISAVAKKLDMSLDQVIINLDKYGNTSAATVPTALDEGIRDGKIKRGQTLLLNAFGAGFTWSSALIKY</sequence>
<dbReference type="Pfam" id="PF08541">
    <property type="entry name" value="ACP_syn_III_C"/>
    <property type="match status" value="1"/>
</dbReference>
<dbReference type="EMBL" id="CP072110">
    <property type="protein sequence ID" value="QTH63963.1"/>
    <property type="molecule type" value="Genomic_DNA"/>
</dbReference>
<feature type="domain" description="Beta-ketoacyl-[acyl-carrier-protein] synthase III N-terminal" evidence="14">
    <location>
        <begin position="107"/>
        <end position="184"/>
    </location>
</feature>
<keyword evidence="10 12" id="KW-0012">Acyltransferase</keyword>
<evidence type="ECO:0000256" key="7">
    <source>
        <dbReference type="ARBA" id="ARBA00023098"/>
    </source>
</evidence>
<dbReference type="GO" id="GO:0004315">
    <property type="term" value="F:3-oxoacyl-[acyl-carrier-protein] synthase activity"/>
    <property type="evidence" value="ECO:0007669"/>
    <property type="project" value="InterPro"/>
</dbReference>
<dbReference type="GO" id="GO:0006633">
    <property type="term" value="P:fatty acid biosynthetic process"/>
    <property type="evidence" value="ECO:0007669"/>
    <property type="project" value="UniProtKB-UniRule"/>
</dbReference>